<dbReference type="CDD" id="cd01852">
    <property type="entry name" value="AIG1"/>
    <property type="match status" value="1"/>
</dbReference>
<accession>A0AAW1BJI5</accession>
<evidence type="ECO:0000256" key="3">
    <source>
        <dbReference type="ARBA" id="ARBA00023134"/>
    </source>
</evidence>
<dbReference type="Pfam" id="PF04548">
    <property type="entry name" value="AIG1"/>
    <property type="match status" value="1"/>
</dbReference>
<organism evidence="5 6">
    <name type="scientific">Crotalus adamanteus</name>
    <name type="common">Eastern diamondback rattlesnake</name>
    <dbReference type="NCBI Taxonomy" id="8729"/>
    <lineage>
        <taxon>Eukaryota</taxon>
        <taxon>Metazoa</taxon>
        <taxon>Chordata</taxon>
        <taxon>Craniata</taxon>
        <taxon>Vertebrata</taxon>
        <taxon>Euteleostomi</taxon>
        <taxon>Lepidosauria</taxon>
        <taxon>Squamata</taxon>
        <taxon>Bifurcata</taxon>
        <taxon>Unidentata</taxon>
        <taxon>Episquamata</taxon>
        <taxon>Toxicofera</taxon>
        <taxon>Serpentes</taxon>
        <taxon>Colubroidea</taxon>
        <taxon>Viperidae</taxon>
        <taxon>Crotalinae</taxon>
        <taxon>Crotalus</taxon>
    </lineage>
</organism>
<dbReference type="FunFam" id="3.40.50.300:FF:000366">
    <property type="entry name" value="GTPase, IMAP family member 2"/>
    <property type="match status" value="1"/>
</dbReference>
<proteinExistence type="inferred from homology"/>
<evidence type="ECO:0000256" key="2">
    <source>
        <dbReference type="ARBA" id="ARBA00022741"/>
    </source>
</evidence>
<keyword evidence="2" id="KW-0547">Nucleotide-binding</keyword>
<evidence type="ECO:0000313" key="6">
    <source>
        <dbReference type="Proteomes" id="UP001474421"/>
    </source>
</evidence>
<dbReference type="PANTHER" id="PTHR10903:SF170">
    <property type="entry name" value="GTPASE IMAP FAMILY MEMBER 7"/>
    <property type="match status" value="1"/>
</dbReference>
<comment type="caution">
    <text evidence="5">The sequence shown here is derived from an EMBL/GenBank/DDBJ whole genome shotgun (WGS) entry which is preliminary data.</text>
</comment>
<dbReference type="InterPro" id="IPR006703">
    <property type="entry name" value="G_AIG1"/>
</dbReference>
<dbReference type="AlphaFoldDB" id="A0AAW1BJI5"/>
<evidence type="ECO:0000313" key="5">
    <source>
        <dbReference type="EMBL" id="KAK9401547.1"/>
    </source>
</evidence>
<dbReference type="InterPro" id="IPR045058">
    <property type="entry name" value="GIMA/IAN/Toc"/>
</dbReference>
<name>A0AAW1BJI5_CROAD</name>
<reference evidence="5 6" key="1">
    <citation type="journal article" date="2024" name="Proc. Natl. Acad. Sci. U.S.A.">
        <title>The genetic regulatory architecture and epigenomic basis for age-related changes in rattlesnake venom.</title>
        <authorList>
            <person name="Hogan M.P."/>
            <person name="Holding M.L."/>
            <person name="Nystrom G.S."/>
            <person name="Colston T.J."/>
            <person name="Bartlett D.A."/>
            <person name="Mason A.J."/>
            <person name="Ellsworth S.A."/>
            <person name="Rautsaw R.M."/>
            <person name="Lawrence K.C."/>
            <person name="Strickland J.L."/>
            <person name="He B."/>
            <person name="Fraser P."/>
            <person name="Margres M.J."/>
            <person name="Gilbert D.M."/>
            <person name="Gibbs H.L."/>
            <person name="Parkinson C.L."/>
            <person name="Rokyta D.R."/>
        </authorList>
    </citation>
    <scope>NUCLEOTIDE SEQUENCE [LARGE SCALE GENOMIC DNA]</scope>
    <source>
        <strain evidence="5">DRR0105</strain>
    </source>
</reference>
<dbReference type="PROSITE" id="PS51720">
    <property type="entry name" value="G_AIG1"/>
    <property type="match status" value="1"/>
</dbReference>
<keyword evidence="6" id="KW-1185">Reference proteome</keyword>
<evidence type="ECO:0000256" key="1">
    <source>
        <dbReference type="ARBA" id="ARBA00008535"/>
    </source>
</evidence>
<dbReference type="PANTHER" id="PTHR10903">
    <property type="entry name" value="GTPASE, IMAP FAMILY MEMBER-RELATED"/>
    <property type="match status" value="1"/>
</dbReference>
<dbReference type="EMBL" id="JAOTOJ010000005">
    <property type="protein sequence ID" value="KAK9401547.1"/>
    <property type="molecule type" value="Genomic_DNA"/>
</dbReference>
<gene>
    <name evidence="5" type="ORF">NXF25_012261</name>
</gene>
<dbReference type="Gene3D" id="3.40.50.300">
    <property type="entry name" value="P-loop containing nucleotide triphosphate hydrolases"/>
    <property type="match status" value="1"/>
</dbReference>
<keyword evidence="3" id="KW-0342">GTP-binding</keyword>
<feature type="domain" description="AIG1-type G" evidence="4">
    <location>
        <begin position="7"/>
        <end position="214"/>
    </location>
</feature>
<protein>
    <submittedName>
        <fullName evidence="5">GTPase IMAP family member 7-like</fullName>
    </submittedName>
</protein>
<dbReference type="SUPFAM" id="SSF52540">
    <property type="entry name" value="P-loop containing nucleoside triphosphate hydrolases"/>
    <property type="match status" value="1"/>
</dbReference>
<comment type="similarity">
    <text evidence="1">Belongs to the TRAFAC class TrmE-Era-EngA-EngB-Septin-like GTPase superfamily. AIG1/Toc34/Toc159-like paraseptin GTPase family. IAN subfamily.</text>
</comment>
<dbReference type="GO" id="GO:0005525">
    <property type="term" value="F:GTP binding"/>
    <property type="evidence" value="ECO:0007669"/>
    <property type="project" value="UniProtKB-KW"/>
</dbReference>
<dbReference type="Proteomes" id="UP001474421">
    <property type="component" value="Unassembled WGS sequence"/>
</dbReference>
<sequence>MGAAESVPDLRIILVGKTGNGKSATGNTILGKKAFTSKMAARSVTSRCKIGTGTLPDGRILGVIDTPGFFDTKYRTPVIVAEVKRCLTFCSPGPHVIIQVIRLGHFSQEEKEVAKLLKDIFSLKAKSYMIILFTRKEDLEGRSLHEMLSGDDENLQALRDQIQSCGNRCLAFNNKAVGQEQQDQIDELIRMVDELVRQNESSPFYTKEMMEEDKKNAPGWLCNIL</sequence>
<evidence type="ECO:0000259" key="4">
    <source>
        <dbReference type="PROSITE" id="PS51720"/>
    </source>
</evidence>
<dbReference type="InterPro" id="IPR027417">
    <property type="entry name" value="P-loop_NTPase"/>
</dbReference>